<reference evidence="11 12" key="1">
    <citation type="journal article" date="2020" name="Phytopathology">
        <title>A high-quality genome resource of Botrytis fragariae, a new and rapidly spreading fungal pathogen causing strawberry gray mold in the U.S.A.</title>
        <authorList>
            <person name="Wu Y."/>
            <person name="Saski C.A."/>
            <person name="Schnabel G."/>
            <person name="Xiao S."/>
            <person name="Hu M."/>
        </authorList>
    </citation>
    <scope>NUCLEOTIDE SEQUENCE [LARGE SCALE GENOMIC DNA]</scope>
    <source>
        <strain evidence="11 12">BVB16</strain>
    </source>
</reference>
<dbReference type="Gene3D" id="2.60.390.10">
    <property type="entry name" value="Beta-galactosidase, domain 3"/>
    <property type="match status" value="1"/>
</dbReference>
<dbReference type="Pfam" id="PF10435">
    <property type="entry name" value="BetaGal_dom2"/>
    <property type="match status" value="1"/>
</dbReference>
<dbReference type="PRINTS" id="PR00742">
    <property type="entry name" value="GLHYDRLASE35"/>
</dbReference>
<dbReference type="SUPFAM" id="SSF49785">
    <property type="entry name" value="Galactose-binding domain-like"/>
    <property type="match status" value="2"/>
</dbReference>
<dbReference type="FunFam" id="3.20.20.80:FF:000040">
    <property type="entry name" value="Beta-galactosidase A"/>
    <property type="match status" value="1"/>
</dbReference>
<dbReference type="PANTHER" id="PTHR23421">
    <property type="entry name" value="BETA-GALACTOSIDASE RELATED"/>
    <property type="match status" value="1"/>
</dbReference>
<dbReference type="Pfam" id="PF13363">
    <property type="entry name" value="BetaGal_dom3"/>
    <property type="match status" value="1"/>
</dbReference>
<evidence type="ECO:0000313" key="11">
    <source>
        <dbReference type="EMBL" id="KAF5868522.1"/>
    </source>
</evidence>
<dbReference type="InterPro" id="IPR031330">
    <property type="entry name" value="Gly_Hdrlase_35_cat"/>
</dbReference>
<keyword evidence="5" id="KW-0378">Hydrolase</keyword>
<gene>
    <name evidence="11" type="ORF">Bfra_012434</name>
</gene>
<dbReference type="FunFam" id="2.60.120.260:FF:000065">
    <property type="entry name" value="Beta-galactosidase A"/>
    <property type="match status" value="1"/>
</dbReference>
<dbReference type="OrthoDB" id="1657402at2759"/>
<dbReference type="GO" id="GO:0005975">
    <property type="term" value="P:carbohydrate metabolic process"/>
    <property type="evidence" value="ECO:0007669"/>
    <property type="project" value="InterPro"/>
</dbReference>
<dbReference type="AlphaFoldDB" id="A0A8H6AJ02"/>
<dbReference type="InterPro" id="IPR025972">
    <property type="entry name" value="BetaGal_dom3"/>
</dbReference>
<comment type="catalytic activity">
    <reaction evidence="1">
        <text>Hydrolysis of terminal non-reducing beta-D-galactose residues in beta-D-galactosides.</text>
        <dbReference type="EC" id="3.2.1.23"/>
    </reaction>
</comment>
<evidence type="ECO:0000256" key="6">
    <source>
        <dbReference type="ARBA" id="ARBA00023180"/>
    </source>
</evidence>
<dbReference type="InterPro" id="IPR018954">
    <property type="entry name" value="Betagal_dom2"/>
</dbReference>
<dbReference type="Proteomes" id="UP000531561">
    <property type="component" value="Unassembled WGS sequence"/>
</dbReference>
<protein>
    <recommendedName>
        <fullName evidence="3">beta-galactosidase</fullName>
        <ecNumber evidence="3">3.2.1.23</ecNumber>
    </recommendedName>
</protein>
<dbReference type="RefSeq" id="XP_037187471.1">
    <property type="nucleotide sequence ID" value="XM_037342749.1"/>
</dbReference>
<accession>A0A8H6AJ02</accession>
<comment type="caution">
    <text evidence="11">The sequence shown here is derived from an EMBL/GenBank/DDBJ whole genome shotgun (WGS) entry which is preliminary data.</text>
</comment>
<comment type="similarity">
    <text evidence="2 8">Belongs to the glycosyl hydrolase 35 family.</text>
</comment>
<dbReference type="GO" id="GO:0004565">
    <property type="term" value="F:beta-galactosidase activity"/>
    <property type="evidence" value="ECO:0007669"/>
    <property type="project" value="UniProtKB-EC"/>
</dbReference>
<dbReference type="InterPro" id="IPR008979">
    <property type="entry name" value="Galactose-bd-like_sf"/>
</dbReference>
<dbReference type="InterPro" id="IPR025300">
    <property type="entry name" value="BetaGal_jelly_roll_dom"/>
</dbReference>
<dbReference type="EMBL" id="JABFCT010000022">
    <property type="protein sequence ID" value="KAF5868522.1"/>
    <property type="molecule type" value="Genomic_DNA"/>
</dbReference>
<dbReference type="InterPro" id="IPR036833">
    <property type="entry name" value="BetaGal_dom3_sf"/>
</dbReference>
<evidence type="ECO:0000256" key="5">
    <source>
        <dbReference type="ARBA" id="ARBA00022801"/>
    </source>
</evidence>
<dbReference type="InterPro" id="IPR037110">
    <property type="entry name" value="Betagal_dom2_sf"/>
</dbReference>
<dbReference type="Gene3D" id="2.102.20.10">
    <property type="entry name" value="Beta-galactosidase, domain 2"/>
    <property type="match status" value="1"/>
</dbReference>
<dbReference type="Gene3D" id="2.60.120.260">
    <property type="entry name" value="Galactose-binding domain-like"/>
    <property type="match status" value="2"/>
</dbReference>
<evidence type="ECO:0000256" key="7">
    <source>
        <dbReference type="ARBA" id="ARBA00023295"/>
    </source>
</evidence>
<dbReference type="Pfam" id="PF01301">
    <property type="entry name" value="Glyco_hydro_35"/>
    <property type="match status" value="1"/>
</dbReference>
<evidence type="ECO:0000256" key="1">
    <source>
        <dbReference type="ARBA" id="ARBA00001412"/>
    </source>
</evidence>
<name>A0A8H6AJ02_9HELO</name>
<feature type="chain" id="PRO_5034262943" description="beta-galactosidase" evidence="9">
    <location>
        <begin position="20"/>
        <end position="1014"/>
    </location>
</feature>
<evidence type="ECO:0000256" key="4">
    <source>
        <dbReference type="ARBA" id="ARBA00022729"/>
    </source>
</evidence>
<feature type="domain" description="Beta-galactosidase" evidence="10">
    <location>
        <begin position="378"/>
        <end position="558"/>
    </location>
</feature>
<dbReference type="EC" id="3.2.1.23" evidence="3"/>
<dbReference type="Gene3D" id="3.20.20.80">
    <property type="entry name" value="Glycosidases"/>
    <property type="match status" value="1"/>
</dbReference>
<dbReference type="SUPFAM" id="SSF51445">
    <property type="entry name" value="(Trans)glycosidases"/>
    <property type="match status" value="1"/>
</dbReference>
<dbReference type="GeneID" id="59266441"/>
<keyword evidence="4 9" id="KW-0732">Signal</keyword>
<organism evidence="11 12">
    <name type="scientific">Botrytis fragariae</name>
    <dbReference type="NCBI Taxonomy" id="1964551"/>
    <lineage>
        <taxon>Eukaryota</taxon>
        <taxon>Fungi</taxon>
        <taxon>Dikarya</taxon>
        <taxon>Ascomycota</taxon>
        <taxon>Pezizomycotina</taxon>
        <taxon>Leotiomycetes</taxon>
        <taxon>Helotiales</taxon>
        <taxon>Sclerotiniaceae</taxon>
        <taxon>Botrytis</taxon>
    </lineage>
</organism>
<evidence type="ECO:0000259" key="10">
    <source>
        <dbReference type="SMART" id="SM01029"/>
    </source>
</evidence>
<keyword evidence="12" id="KW-1185">Reference proteome</keyword>
<evidence type="ECO:0000256" key="3">
    <source>
        <dbReference type="ARBA" id="ARBA00012756"/>
    </source>
</evidence>
<keyword evidence="7" id="KW-0326">Glycosidase</keyword>
<sequence length="1014" mass="111206">MRLLNIFTTLCLLLWGGAATNDGLTDVVEWDPYSLTVNGSRVFIFSAEFHYQRMPVPELWLDIFQKFRANGFNTISVYFFWSYHEASKGKFDFETSGKNVQRVLDYAKEAGIWVIARAGPYCNAETNGGGFALWGSDGSLGTLRSNNAVYYQSWLPWITEIGAILAKNQITNGGPVILNQVENELQETTHSATNSLVLYMEQIEAAFRDAGITVPLSHNEKGQRSMSWSTDYQNVGGAVNVYGLDSYPGGLSCTNPASGFNLVRNYYQWFSNYSYTQPNYFPEFESGYFTPWGGSFYDDCQSELSPAFADVYYKNNIGQRTTLMSLYMAWGGTNWGHSAAPVVYSSYDYAAPLRETRQIRDKLSQTKLIGLFTRVSTDLLKTDMIGNGTGYSVSSTGIWSWVLRNPDTQAGFTTVQQATSSSTASVTFDVYLNTSLGAVTASNVNLNGRQSKILVTDYTFGKHTLLFASADILTYGVFDVDVLVLYLEEGQVGQFAFKTTKKLTYQVYGNSVFAANSTSNYTSSSQTFTYTQGSGQTVVKFSDGALVYLLDQPSAWKFWAPATTSNPHVKPDEQIFVLGPYLVRNATTSFGVVNISGDVDKTTNIEVFSGNELIEIIVWNGFPLFTTKTKYGSYIAKLPGTEGRIVSLPELTNWESANSLPEKETSYDDSKWTVCNKTTTLSPIAPATLPVLFSSDYGYYTGPKIYRGYFDGSNYTSINITASGGLAFGWSAWLNGVLIGGNTGNTTATTTTAILDLSAHTSIIKLTNNLITVVVDYHGHDETSTAKGVENPRGILGASLLPKPSNSTGFKLWKIQGNAGGSANIDAVRGPMNEGGFYGERLGWHLPSSPSLSSKSTPLVGLNTSGISWYSTTFNLALDADLDVPLGIKFSAPAGTVARVMFWINGYQYGKYVPHIGPQTVFPIPPGIINNRGKNKLAISLWAMQDEGQSWIVLSWLVMGFMKVDLGLVGIGVICSQRIAARGCSMLKVRGFREGDVWMGLGMAMREMSFGIFF</sequence>
<proteinExistence type="inferred from homology"/>
<dbReference type="SUPFAM" id="SSF51011">
    <property type="entry name" value="Glycosyl hydrolase domain"/>
    <property type="match status" value="1"/>
</dbReference>
<dbReference type="InterPro" id="IPR017853">
    <property type="entry name" value="GH"/>
</dbReference>
<evidence type="ECO:0000256" key="8">
    <source>
        <dbReference type="RuleBase" id="RU003679"/>
    </source>
</evidence>
<evidence type="ECO:0000256" key="9">
    <source>
        <dbReference type="SAM" id="SignalP"/>
    </source>
</evidence>
<dbReference type="Pfam" id="PF13364">
    <property type="entry name" value="BetaGal_ABD2"/>
    <property type="match status" value="2"/>
</dbReference>
<feature type="signal peptide" evidence="9">
    <location>
        <begin position="1"/>
        <end position="19"/>
    </location>
</feature>
<dbReference type="SMART" id="SM01029">
    <property type="entry name" value="BetaGal_dom2"/>
    <property type="match status" value="1"/>
</dbReference>
<evidence type="ECO:0000256" key="2">
    <source>
        <dbReference type="ARBA" id="ARBA00009809"/>
    </source>
</evidence>
<dbReference type="SUPFAM" id="SSF117100">
    <property type="entry name" value="Beta-galactosidase LacA, domain 3"/>
    <property type="match status" value="1"/>
</dbReference>
<dbReference type="InterPro" id="IPR001944">
    <property type="entry name" value="Glycoside_Hdrlase_35"/>
</dbReference>
<keyword evidence="6" id="KW-0325">Glycoprotein</keyword>
<evidence type="ECO:0000313" key="12">
    <source>
        <dbReference type="Proteomes" id="UP000531561"/>
    </source>
</evidence>